<dbReference type="InterPro" id="IPR023299">
    <property type="entry name" value="ATPase_P-typ_cyto_dom_N"/>
</dbReference>
<dbReference type="InterPro" id="IPR044492">
    <property type="entry name" value="P_typ_ATPase_HD_dom"/>
</dbReference>
<dbReference type="Gene3D" id="3.40.50.1000">
    <property type="entry name" value="HAD superfamily/HAD-like"/>
    <property type="match status" value="1"/>
</dbReference>
<comment type="caution">
    <text evidence="12">The sequence shown here is derived from an EMBL/GenBank/DDBJ whole genome shotgun (WGS) entry which is preliminary data.</text>
</comment>
<feature type="transmembrane region" description="Helical" evidence="10">
    <location>
        <begin position="189"/>
        <end position="208"/>
    </location>
</feature>
<dbReference type="InterPro" id="IPR023298">
    <property type="entry name" value="ATPase_P-typ_TM_dom_sf"/>
</dbReference>
<dbReference type="PANTHER" id="PTHR43520">
    <property type="entry name" value="ATP7, ISOFORM B"/>
    <property type="match status" value="1"/>
</dbReference>
<name>A0ABT3RRV4_9BACT</name>
<evidence type="ECO:0000259" key="11">
    <source>
        <dbReference type="PROSITE" id="PS50846"/>
    </source>
</evidence>
<dbReference type="InterPro" id="IPR059000">
    <property type="entry name" value="ATPase_P-type_domA"/>
</dbReference>
<dbReference type="InterPro" id="IPR036163">
    <property type="entry name" value="HMA_dom_sf"/>
</dbReference>
<dbReference type="Pfam" id="PF00702">
    <property type="entry name" value="Hydrolase"/>
    <property type="match status" value="1"/>
</dbReference>
<accession>A0ABT3RRV4</accession>
<protein>
    <submittedName>
        <fullName evidence="12">Heavy metal translocating P-type ATPase</fullName>
    </submittedName>
</protein>
<dbReference type="NCBIfam" id="TIGR01494">
    <property type="entry name" value="ATPase_P-type"/>
    <property type="match status" value="1"/>
</dbReference>
<dbReference type="CDD" id="cd02094">
    <property type="entry name" value="P-type_ATPase_Cu-like"/>
    <property type="match status" value="1"/>
</dbReference>
<keyword evidence="6 10" id="KW-0067">ATP-binding</keyword>
<comment type="subcellular location">
    <subcellularLocation>
        <location evidence="10">Cell membrane</location>
    </subcellularLocation>
    <subcellularLocation>
        <location evidence="1">Endomembrane system</location>
        <topology evidence="1">Multi-pass membrane protein</topology>
    </subcellularLocation>
</comment>
<evidence type="ECO:0000256" key="9">
    <source>
        <dbReference type="ARBA" id="ARBA00023136"/>
    </source>
</evidence>
<dbReference type="InterPro" id="IPR017969">
    <property type="entry name" value="Heavy-metal-associated_CS"/>
</dbReference>
<evidence type="ECO:0000256" key="6">
    <source>
        <dbReference type="ARBA" id="ARBA00022840"/>
    </source>
</evidence>
<dbReference type="Proteomes" id="UP001209885">
    <property type="component" value="Unassembled WGS sequence"/>
</dbReference>
<dbReference type="NCBIfam" id="TIGR01525">
    <property type="entry name" value="ATPase-IB_hvy"/>
    <property type="match status" value="1"/>
</dbReference>
<keyword evidence="13" id="KW-1185">Reference proteome</keyword>
<evidence type="ECO:0000256" key="2">
    <source>
        <dbReference type="ARBA" id="ARBA00006024"/>
    </source>
</evidence>
<keyword evidence="7" id="KW-1278">Translocase</keyword>
<feature type="transmembrane region" description="Helical" evidence="10">
    <location>
        <begin position="158"/>
        <end position="177"/>
    </location>
</feature>
<feature type="transmembrane region" description="Helical" evidence="10">
    <location>
        <begin position="125"/>
        <end position="146"/>
    </location>
</feature>
<keyword evidence="5 10" id="KW-0547">Nucleotide-binding</keyword>
<dbReference type="NCBIfam" id="TIGR01511">
    <property type="entry name" value="ATPase-IB1_Cu"/>
    <property type="match status" value="1"/>
</dbReference>
<dbReference type="Pfam" id="PF00403">
    <property type="entry name" value="HMA"/>
    <property type="match status" value="1"/>
</dbReference>
<dbReference type="PROSITE" id="PS01047">
    <property type="entry name" value="HMA_1"/>
    <property type="match status" value="1"/>
</dbReference>
<evidence type="ECO:0000256" key="8">
    <source>
        <dbReference type="ARBA" id="ARBA00022989"/>
    </source>
</evidence>
<dbReference type="Gene3D" id="3.40.1110.10">
    <property type="entry name" value="Calcium-transporting ATPase, cytoplasmic domain N"/>
    <property type="match status" value="1"/>
</dbReference>
<dbReference type="RefSeq" id="WP_266056681.1">
    <property type="nucleotide sequence ID" value="NZ_JAPFQN010000005.1"/>
</dbReference>
<keyword evidence="4 10" id="KW-0479">Metal-binding</keyword>
<keyword evidence="10" id="KW-1003">Cell membrane</keyword>
<dbReference type="CDD" id="cd00371">
    <property type="entry name" value="HMA"/>
    <property type="match status" value="1"/>
</dbReference>
<feature type="transmembrane region" description="Helical" evidence="10">
    <location>
        <begin position="370"/>
        <end position="392"/>
    </location>
</feature>
<dbReference type="EMBL" id="JAPFQN010000005">
    <property type="protein sequence ID" value="MCX2744216.1"/>
    <property type="molecule type" value="Genomic_DNA"/>
</dbReference>
<dbReference type="SFLD" id="SFLDG00002">
    <property type="entry name" value="C1.7:_P-type_atpase_like"/>
    <property type="match status" value="1"/>
</dbReference>
<dbReference type="PRINTS" id="PR00943">
    <property type="entry name" value="CUATPASE"/>
</dbReference>
<dbReference type="SUPFAM" id="SSF56784">
    <property type="entry name" value="HAD-like"/>
    <property type="match status" value="1"/>
</dbReference>
<gene>
    <name evidence="12" type="ORF">OO013_10085</name>
</gene>
<dbReference type="PROSITE" id="PS00154">
    <property type="entry name" value="ATPASE_E1_E2"/>
    <property type="match status" value="1"/>
</dbReference>
<dbReference type="Gene3D" id="3.30.70.100">
    <property type="match status" value="1"/>
</dbReference>
<reference evidence="12 13" key="1">
    <citation type="submission" date="2022-11" db="EMBL/GenBank/DDBJ databases">
        <title>The characterization of three novel Bacteroidetes species and genomic analysis of their roles in tidal elemental geochemical cycles.</title>
        <authorList>
            <person name="Ma K."/>
        </authorList>
    </citation>
    <scope>NUCLEOTIDE SEQUENCE [LARGE SCALE GENOMIC DNA]</scope>
    <source>
        <strain evidence="12 13">M17</strain>
    </source>
</reference>
<evidence type="ECO:0000256" key="1">
    <source>
        <dbReference type="ARBA" id="ARBA00004127"/>
    </source>
</evidence>
<dbReference type="PANTHER" id="PTHR43520:SF8">
    <property type="entry name" value="P-TYPE CU(+) TRANSPORTER"/>
    <property type="match status" value="1"/>
</dbReference>
<dbReference type="InterPro" id="IPR018303">
    <property type="entry name" value="ATPase_P-typ_P_site"/>
</dbReference>
<proteinExistence type="inferred from homology"/>
<evidence type="ECO:0000256" key="10">
    <source>
        <dbReference type="RuleBase" id="RU362081"/>
    </source>
</evidence>
<organism evidence="12 13">
    <name type="scientific">Mangrovivirga halotolerans</name>
    <dbReference type="NCBI Taxonomy" id="2993936"/>
    <lineage>
        <taxon>Bacteria</taxon>
        <taxon>Pseudomonadati</taxon>
        <taxon>Bacteroidota</taxon>
        <taxon>Cytophagia</taxon>
        <taxon>Cytophagales</taxon>
        <taxon>Mangrovivirgaceae</taxon>
        <taxon>Mangrovivirga</taxon>
    </lineage>
</organism>
<feature type="transmembrane region" description="Helical" evidence="10">
    <location>
        <begin position="718"/>
        <end position="742"/>
    </location>
</feature>
<dbReference type="PROSITE" id="PS50846">
    <property type="entry name" value="HMA_2"/>
    <property type="match status" value="1"/>
</dbReference>
<evidence type="ECO:0000256" key="7">
    <source>
        <dbReference type="ARBA" id="ARBA00022967"/>
    </source>
</evidence>
<dbReference type="SUPFAM" id="SSF81653">
    <property type="entry name" value="Calcium ATPase, transduction domain A"/>
    <property type="match status" value="1"/>
</dbReference>
<dbReference type="InterPro" id="IPR023214">
    <property type="entry name" value="HAD_sf"/>
</dbReference>
<evidence type="ECO:0000256" key="3">
    <source>
        <dbReference type="ARBA" id="ARBA00022692"/>
    </source>
</evidence>
<keyword evidence="3 10" id="KW-0812">Transmembrane</keyword>
<dbReference type="SUPFAM" id="SSF55008">
    <property type="entry name" value="HMA, heavy metal-associated domain"/>
    <property type="match status" value="1"/>
</dbReference>
<dbReference type="Gene3D" id="2.70.150.10">
    <property type="entry name" value="Calcium-transporting ATPase, cytoplasmic transduction domain A"/>
    <property type="match status" value="1"/>
</dbReference>
<dbReference type="InterPro" id="IPR001757">
    <property type="entry name" value="P_typ_ATPase"/>
</dbReference>
<dbReference type="InterPro" id="IPR027256">
    <property type="entry name" value="P-typ_ATPase_IB"/>
</dbReference>
<dbReference type="SFLD" id="SFLDF00027">
    <property type="entry name" value="p-type_atpase"/>
    <property type="match status" value="1"/>
</dbReference>
<comment type="similarity">
    <text evidence="2 10">Belongs to the cation transport ATPase (P-type) (TC 3.A.3) family. Type IB subfamily.</text>
</comment>
<feature type="transmembrane region" description="Helical" evidence="10">
    <location>
        <begin position="98"/>
        <end position="119"/>
    </location>
</feature>
<dbReference type="InterPro" id="IPR008250">
    <property type="entry name" value="ATPase_P-typ_transduc_dom_A_sf"/>
</dbReference>
<dbReference type="InterPro" id="IPR006121">
    <property type="entry name" value="HMA_dom"/>
</dbReference>
<feature type="transmembrane region" description="Helical" evidence="10">
    <location>
        <begin position="342"/>
        <end position="364"/>
    </location>
</feature>
<evidence type="ECO:0000313" key="12">
    <source>
        <dbReference type="EMBL" id="MCX2744216.1"/>
    </source>
</evidence>
<dbReference type="SUPFAM" id="SSF81665">
    <property type="entry name" value="Calcium ATPase, transmembrane domain M"/>
    <property type="match status" value="1"/>
</dbReference>
<feature type="transmembrane region" description="Helical" evidence="10">
    <location>
        <begin position="693"/>
        <end position="712"/>
    </location>
</feature>
<evidence type="ECO:0000313" key="13">
    <source>
        <dbReference type="Proteomes" id="UP001209885"/>
    </source>
</evidence>
<keyword evidence="8 10" id="KW-1133">Transmembrane helix</keyword>
<dbReference type="Pfam" id="PF00122">
    <property type="entry name" value="E1-E2_ATPase"/>
    <property type="match status" value="1"/>
</dbReference>
<keyword evidence="9 10" id="KW-0472">Membrane</keyword>
<sequence>MEDTIKNIKTSVTGMTCAACANSLETFLSELEGVDSVKINYADQSANISFYKDLISEDVLNDAAAKIGYGLILGTAQNQVEQTEHLEEERLNSLKKKLIIGLALTTPIFVISMILNNSIAYANEISLLLSIPVLFYSGNEFFINAFKRIRHGQMNMDTLVALSTGIAFIYSLFNTVYPEFLISRGLESHVYYESAVVIISLILLGRYLEERAKSKTSSSIKNLIKLQPSVVTIFRNGEETEVPVDEVITGDLVIIKPGSRIPVDGKIKKGETYVDESMITGEPIPVFKSKKDKVFTGTINGNGTLRVLATGVGNDTLLSQIIEMVRNAQSEKPKVQKIADKIASVFVPVVILIALLSASVWYFIGPEPVLTHAISVLVTVLIIACPCALGLATPTALMAGIGNGAEQGILIRNADSLESLQKSDILVLDKTGTITEGKPRLKEIIWAGNVSDEDKVFYKNVFLSIEKESEHPLGKAIISGFLKDLNSPEVFEIENPQNVPGKGMVADCKGSKYVIGNLKMMDDHDAFTNDPIIKSRHIEYEHKAGTKVYMAKGREVVCFAVIEDMVKPGVKETILQLRKEGIEAEMLTGDNEVTAKAVSREVGIEHYKANLLPADKGKIIKELQSRNFKVAMAGDGINDAEALALADTGIAMGTGTDIAIDSAGIILMKGDLSKVLQAVKLSRNASKTIKQNLFWAFIYNIIAIPIAAGVLYPFTGWLLSPMIAGAAMAFSSVSVVLNSLLLRNKR</sequence>
<dbReference type="SFLD" id="SFLDS00003">
    <property type="entry name" value="Haloacid_Dehalogenase"/>
    <property type="match status" value="1"/>
</dbReference>
<feature type="domain" description="HMA" evidence="11">
    <location>
        <begin position="6"/>
        <end position="72"/>
    </location>
</feature>
<dbReference type="PRINTS" id="PR00119">
    <property type="entry name" value="CATATPASE"/>
</dbReference>
<dbReference type="InterPro" id="IPR036412">
    <property type="entry name" value="HAD-like_sf"/>
</dbReference>
<evidence type="ECO:0000256" key="5">
    <source>
        <dbReference type="ARBA" id="ARBA00022741"/>
    </source>
</evidence>
<evidence type="ECO:0000256" key="4">
    <source>
        <dbReference type="ARBA" id="ARBA00022723"/>
    </source>
</evidence>